<keyword evidence="2 9" id="KW-0699">rRNA-binding</keyword>
<dbReference type="GO" id="GO:0030983">
    <property type="term" value="F:mismatched DNA binding"/>
    <property type="evidence" value="ECO:0007669"/>
    <property type="project" value="InterPro"/>
</dbReference>
<dbReference type="SUPFAM" id="SSF48334">
    <property type="entry name" value="DNA repair protein MutS, domain III"/>
    <property type="match status" value="1"/>
</dbReference>
<dbReference type="PROSITE" id="PS00486">
    <property type="entry name" value="DNA_MISMATCH_REPAIR_2"/>
    <property type="match status" value="1"/>
</dbReference>
<dbReference type="AlphaFoldDB" id="A0A6L5XF73"/>
<dbReference type="GO" id="GO:0140664">
    <property type="term" value="F:ATP-dependent DNA damage sensor activity"/>
    <property type="evidence" value="ECO:0007669"/>
    <property type="project" value="InterPro"/>
</dbReference>
<dbReference type="CDD" id="cd06503">
    <property type="entry name" value="ATP-synt_Fo_b"/>
    <property type="match status" value="1"/>
</dbReference>
<organism evidence="12 13">
    <name type="scientific">Sodaliphilus pleomorphus</name>
    <dbReference type="NCBI Taxonomy" id="2606626"/>
    <lineage>
        <taxon>Bacteria</taxon>
        <taxon>Pseudomonadati</taxon>
        <taxon>Bacteroidota</taxon>
        <taxon>Bacteroidia</taxon>
        <taxon>Bacteroidales</taxon>
        <taxon>Muribaculaceae</taxon>
        <taxon>Sodaliphilus</taxon>
    </lineage>
</organism>
<dbReference type="InterPro" id="IPR036063">
    <property type="entry name" value="Smr_dom_sf"/>
</dbReference>
<dbReference type="GO" id="GO:0006298">
    <property type="term" value="P:mismatch repair"/>
    <property type="evidence" value="ECO:0007669"/>
    <property type="project" value="InterPro"/>
</dbReference>
<dbReference type="InterPro" id="IPR046893">
    <property type="entry name" value="MSSS"/>
</dbReference>
<dbReference type="Pfam" id="PF20297">
    <property type="entry name" value="MSSS"/>
    <property type="match status" value="1"/>
</dbReference>
<evidence type="ECO:0000256" key="5">
    <source>
        <dbReference type="ARBA" id="ARBA00022801"/>
    </source>
</evidence>
<dbReference type="InterPro" id="IPR007696">
    <property type="entry name" value="DNA_mismatch_repair_MutS_core"/>
</dbReference>
<reference evidence="12 13" key="1">
    <citation type="submission" date="2019-08" db="EMBL/GenBank/DDBJ databases">
        <title>In-depth cultivation of the pig gut microbiome towards novel bacterial diversity and tailored functional studies.</title>
        <authorList>
            <person name="Wylensek D."/>
            <person name="Hitch T.C.A."/>
            <person name="Clavel T."/>
        </authorList>
    </citation>
    <scope>NUCLEOTIDE SEQUENCE [LARGE SCALE GENOMIC DNA]</scope>
    <source>
        <strain evidence="12 13">Oil-RF-744-WCA-WT-10</strain>
    </source>
</reference>
<comment type="similarity">
    <text evidence="9">Belongs to the DNA mismatch repair MutS family. MutS2 subfamily.</text>
</comment>
<dbReference type="EC" id="3.6.4.-" evidence="9"/>
<keyword evidence="3 9" id="KW-0547">Nucleotide-binding</keyword>
<dbReference type="SMART" id="SM00534">
    <property type="entry name" value="MUTSac"/>
    <property type="match status" value="1"/>
</dbReference>
<dbReference type="FunFam" id="3.40.50.300:FF:001531">
    <property type="entry name" value="Endonuclease MutS2"/>
    <property type="match status" value="1"/>
</dbReference>
<dbReference type="InterPro" id="IPR002625">
    <property type="entry name" value="Smr_dom"/>
</dbReference>
<dbReference type="HAMAP" id="MF_00092">
    <property type="entry name" value="MutS2"/>
    <property type="match status" value="1"/>
</dbReference>
<dbReference type="InterPro" id="IPR027417">
    <property type="entry name" value="P-loop_NTPase"/>
</dbReference>
<evidence type="ECO:0000259" key="11">
    <source>
        <dbReference type="PROSITE" id="PS50828"/>
    </source>
</evidence>
<dbReference type="Gene3D" id="3.30.1370.110">
    <property type="match status" value="1"/>
</dbReference>
<dbReference type="PANTHER" id="PTHR48466:SF2">
    <property type="entry name" value="OS10G0509000 PROTEIN"/>
    <property type="match status" value="1"/>
</dbReference>
<dbReference type="Pfam" id="PF01713">
    <property type="entry name" value="Smr"/>
    <property type="match status" value="1"/>
</dbReference>
<feature type="binding site" evidence="9">
    <location>
        <begin position="345"/>
        <end position="352"/>
    </location>
    <ligand>
        <name>ATP</name>
        <dbReference type="ChEBI" id="CHEBI:30616"/>
    </ligand>
</feature>
<dbReference type="InterPro" id="IPR005747">
    <property type="entry name" value="MutS2"/>
</dbReference>
<dbReference type="SMART" id="SM00463">
    <property type="entry name" value="SMR"/>
    <property type="match status" value="1"/>
</dbReference>
<evidence type="ECO:0000256" key="7">
    <source>
        <dbReference type="ARBA" id="ARBA00022884"/>
    </source>
</evidence>
<proteinExistence type="inferred from homology"/>
<dbReference type="Pfam" id="PF00488">
    <property type="entry name" value="MutS_V"/>
    <property type="match status" value="1"/>
</dbReference>
<dbReference type="GO" id="GO:0016887">
    <property type="term" value="F:ATP hydrolysis activity"/>
    <property type="evidence" value="ECO:0007669"/>
    <property type="project" value="InterPro"/>
</dbReference>
<dbReference type="Gene3D" id="3.40.50.300">
    <property type="entry name" value="P-loop containing nucleotide triphosphate hydrolases"/>
    <property type="match status" value="1"/>
</dbReference>
<gene>
    <name evidence="9" type="primary">mutS2</name>
    <name evidence="9" type="synonym">rqcU</name>
    <name evidence="12" type="ORF">FYJ29_10460</name>
</gene>
<dbReference type="PROSITE" id="PS50828">
    <property type="entry name" value="SMR"/>
    <property type="match status" value="1"/>
</dbReference>
<dbReference type="GO" id="GO:0043023">
    <property type="term" value="F:ribosomal large subunit binding"/>
    <property type="evidence" value="ECO:0007669"/>
    <property type="project" value="UniProtKB-UniRule"/>
</dbReference>
<feature type="region of interest" description="Disordered" evidence="10">
    <location>
        <begin position="632"/>
        <end position="680"/>
    </location>
</feature>
<name>A0A6L5XF73_9BACT</name>
<dbReference type="SUPFAM" id="SSF52540">
    <property type="entry name" value="P-loop containing nucleoside triphosphate hydrolases"/>
    <property type="match status" value="1"/>
</dbReference>
<dbReference type="GO" id="GO:0004519">
    <property type="term" value="F:endonuclease activity"/>
    <property type="evidence" value="ECO:0007669"/>
    <property type="project" value="UniProtKB-UniRule"/>
</dbReference>
<dbReference type="InterPro" id="IPR036187">
    <property type="entry name" value="DNA_mismatch_repair_MutS_sf"/>
</dbReference>
<feature type="domain" description="Smr" evidence="11">
    <location>
        <begin position="749"/>
        <end position="824"/>
    </location>
</feature>
<evidence type="ECO:0000256" key="10">
    <source>
        <dbReference type="SAM" id="MobiDB-lite"/>
    </source>
</evidence>
<dbReference type="GO" id="GO:0072344">
    <property type="term" value="P:rescue of stalled ribosome"/>
    <property type="evidence" value="ECO:0007669"/>
    <property type="project" value="UniProtKB-UniRule"/>
</dbReference>
<keyword evidence="8 9" id="KW-0238">DNA-binding</keyword>
<dbReference type="EC" id="3.1.-.-" evidence="9"/>
<evidence type="ECO:0000256" key="8">
    <source>
        <dbReference type="ARBA" id="ARBA00023125"/>
    </source>
</evidence>
<comment type="subunit">
    <text evidence="9">Homodimer. Binds to stalled ribosomes, contacting rRNA.</text>
</comment>
<keyword evidence="5 9" id="KW-0378">Hydrolase</keyword>
<keyword evidence="7 9" id="KW-0694">RNA-binding</keyword>
<dbReference type="FunFam" id="3.30.1370.110:FF:000004">
    <property type="entry name" value="Endonuclease MutS2"/>
    <property type="match status" value="1"/>
</dbReference>
<protein>
    <recommendedName>
        <fullName evidence="9">Endonuclease MutS2</fullName>
        <ecNumber evidence="9">3.1.-.-</ecNumber>
    </recommendedName>
    <alternativeName>
        <fullName evidence="9">Ribosome-associated protein quality control-upstream factor</fullName>
        <shortName evidence="9">RQC-upstream factor</shortName>
        <shortName evidence="9">RqcU</shortName>
        <ecNumber evidence="9">3.6.4.-</ecNumber>
    </alternativeName>
</protein>
<dbReference type="RefSeq" id="WP_154328814.1">
    <property type="nucleotide sequence ID" value="NZ_CP045696.1"/>
</dbReference>
<evidence type="ECO:0000256" key="4">
    <source>
        <dbReference type="ARBA" id="ARBA00022759"/>
    </source>
</evidence>
<keyword evidence="1 9" id="KW-0540">Nuclease</keyword>
<dbReference type="InterPro" id="IPR045076">
    <property type="entry name" value="MutS"/>
</dbReference>
<sequence>MIYPSNFENKIGFDVVRHEIAKRCISPMGVAWCEKMQFSSRHNQVKAWLTQVNEFVGIIESKREFPLNYFFDLRTPLRSIAAPGTWITAEHLYDLQRSLATIAGIIAFFRPDDEGRMSYPALAQLTAGMQAFPQISAEAQRVLDKFGNIKDNASPQLAQLRSTLNSTTASINGIMRRIIARGRQDGVLDSDTTPSVRDGRLVLPVSPMHKRKVHGIVHDESASGKTVFIEPEEIVEANNRIRETEAEIQREIVRILTAVTDLIRPHIEELLATYSTLGLIDFIRAKAAFARDVDAHMPHIEEAPMAEWYHAQHPALYLALKEQGKAVVPLDIELNKKNRIIIISGPNAGGKSVCLKTVGIVQYMMQCGVLPTLYDNSHMGIFKSIFIDIGDQQSIEDDLSTYSSHLHNMKTFLQRGDSNTMILIDEFGSGTEPHIGAAIAQAILEQLNYKQLYGVVTTHYQNLKHFAEETDGLVNGAMLYDRQRMQPLFQLSIGYPGSSFAIEIARKIGLPQQVIDKASQLVGSDYINMDKYLLDIVRDRRYWENKRYDVHQKEKRLDKIAADYNERLEKIAQEHKLIIKEAKNEAQQLLKQSNAEIEKTIRQIKEMQAEKEKTREVRQHLDEFKQRLQQAEEGLDAEEMRKLQPKRALPQRQQQPRKPSNGQSPKANNDRPLAVGDNVQLKGSTTVGTVMSLEGNSATVAFGNIKTRVDIKHLQRTLRQPAKSAPKPTVSKATSDEIRSRQLNFKPDIDVRGMRGDEAVQAITYFIDDAIQFNAKRVRILHGTGTGILRTLIRQYLNTVPGVKSYRDEHVQLGGAGITVVDLE</sequence>
<comment type="function">
    <text evidence="9">Endonuclease that is involved in the suppression of homologous recombination and thus may have a key role in the control of bacterial genetic diversity.</text>
</comment>
<keyword evidence="13" id="KW-1185">Reference proteome</keyword>
<keyword evidence="6 9" id="KW-0067">ATP-binding</keyword>
<keyword evidence="4 9" id="KW-0255">Endonuclease</keyword>
<dbReference type="PIRSF" id="PIRSF005814">
    <property type="entry name" value="MutS_YshD"/>
    <property type="match status" value="1"/>
</dbReference>
<comment type="function">
    <text evidence="9">Acts as a ribosome collision sensor, splitting the ribosome into its 2 subunits. Detects stalled/collided 70S ribosomes which it binds and splits by an ATP-hydrolysis driven conformational change. Acts upstream of the ribosome quality control system (RQC), a ribosome-associated complex that mediates the extraction of incompletely synthesized nascent chains from stalled ribosomes and their subsequent degradation. Probably generates substrates for RQC.</text>
</comment>
<dbReference type="PANTHER" id="PTHR48466">
    <property type="entry name" value="OS10G0509000 PROTEIN-RELATED"/>
    <property type="match status" value="1"/>
</dbReference>
<evidence type="ECO:0000313" key="12">
    <source>
        <dbReference type="EMBL" id="MSS18176.1"/>
    </source>
</evidence>
<dbReference type="GO" id="GO:0019843">
    <property type="term" value="F:rRNA binding"/>
    <property type="evidence" value="ECO:0007669"/>
    <property type="project" value="UniProtKB-UniRule"/>
</dbReference>
<evidence type="ECO:0000256" key="2">
    <source>
        <dbReference type="ARBA" id="ARBA00022730"/>
    </source>
</evidence>
<evidence type="ECO:0000256" key="1">
    <source>
        <dbReference type="ARBA" id="ARBA00022722"/>
    </source>
</evidence>
<dbReference type="GO" id="GO:0005524">
    <property type="term" value="F:ATP binding"/>
    <property type="evidence" value="ECO:0007669"/>
    <property type="project" value="UniProtKB-UniRule"/>
</dbReference>
<comment type="caution">
    <text evidence="12">The sequence shown here is derived from an EMBL/GenBank/DDBJ whole genome shotgun (WGS) entry which is preliminary data.</text>
</comment>
<evidence type="ECO:0000313" key="13">
    <source>
        <dbReference type="Proteomes" id="UP000483362"/>
    </source>
</evidence>
<dbReference type="NCBIfam" id="TIGR01069">
    <property type="entry name" value="mutS2"/>
    <property type="match status" value="1"/>
</dbReference>
<dbReference type="SUPFAM" id="SSF160443">
    <property type="entry name" value="SMR domain-like"/>
    <property type="match status" value="1"/>
</dbReference>
<dbReference type="InterPro" id="IPR000432">
    <property type="entry name" value="DNA_mismatch_repair_MutS_C"/>
</dbReference>
<dbReference type="SMART" id="SM00533">
    <property type="entry name" value="MUTSd"/>
    <property type="match status" value="1"/>
</dbReference>
<feature type="compositionally biased region" description="Polar residues" evidence="10">
    <location>
        <begin position="651"/>
        <end position="667"/>
    </location>
</feature>
<evidence type="ECO:0000256" key="3">
    <source>
        <dbReference type="ARBA" id="ARBA00022741"/>
    </source>
</evidence>
<dbReference type="EMBL" id="VULT01000017">
    <property type="protein sequence ID" value="MSS18176.1"/>
    <property type="molecule type" value="Genomic_DNA"/>
</dbReference>
<dbReference type="Proteomes" id="UP000483362">
    <property type="component" value="Unassembled WGS sequence"/>
</dbReference>
<accession>A0A6L5XF73</accession>
<evidence type="ECO:0000256" key="9">
    <source>
        <dbReference type="HAMAP-Rule" id="MF_00092"/>
    </source>
</evidence>
<evidence type="ECO:0000256" key="6">
    <source>
        <dbReference type="ARBA" id="ARBA00022840"/>
    </source>
</evidence>
<dbReference type="GO" id="GO:0045910">
    <property type="term" value="P:negative regulation of DNA recombination"/>
    <property type="evidence" value="ECO:0007669"/>
    <property type="project" value="InterPro"/>
</dbReference>